<name>E6YZR6_BARSR</name>
<evidence type="ECO:0000259" key="1">
    <source>
        <dbReference type="Pfam" id="PF05048"/>
    </source>
</evidence>
<dbReference type="EMBL" id="FN645509">
    <property type="protein sequence ID" value="CBI82354.1"/>
    <property type="molecule type" value="Genomic_DNA"/>
</dbReference>
<organism evidence="2">
    <name type="scientific">Bartonella schoenbuchensis (strain DSM 13525 / NCTC 13165 / R1)</name>
    <dbReference type="NCBI Taxonomy" id="687861"/>
    <lineage>
        <taxon>Bacteria</taxon>
        <taxon>Pseudomonadati</taxon>
        <taxon>Pseudomonadota</taxon>
        <taxon>Alphaproteobacteria</taxon>
        <taxon>Hyphomicrobiales</taxon>
        <taxon>Bartonellaceae</taxon>
        <taxon>Bartonella</taxon>
    </lineage>
</organism>
<dbReference type="Pfam" id="PF05048">
    <property type="entry name" value="NosD"/>
    <property type="match status" value="1"/>
</dbReference>
<accession>E6YZR6</accession>
<dbReference type="InterPro" id="IPR011050">
    <property type="entry name" value="Pectin_lyase_fold/virulence"/>
</dbReference>
<dbReference type="SUPFAM" id="SSF51126">
    <property type="entry name" value="Pectin lyase-like"/>
    <property type="match status" value="3"/>
</dbReference>
<evidence type="ECO:0000313" key="2">
    <source>
        <dbReference type="EMBL" id="CBI82354.1"/>
    </source>
</evidence>
<reference evidence="2" key="1">
    <citation type="journal article" date="2011" name="PLoS Genet.">
        <title>Parallel evolution of a type IV secretion system in radiating lineages of the host-restricted bacterial pathogen Bartonella.</title>
        <authorList>
            <person name="Engel P."/>
            <person name="Salzburger W."/>
            <person name="Liesch M."/>
            <person name="Chang C.C."/>
            <person name="Maruyama S."/>
            <person name="Lanz C."/>
            <person name="Calteau A."/>
            <person name="Lajus A."/>
            <person name="Medigue C."/>
            <person name="Schuster S.C."/>
            <person name="Dehio C."/>
        </authorList>
    </citation>
    <scope>NUCLEOTIDE SEQUENCE</scope>
    <source>
        <strain evidence="2">R1</strain>
    </source>
</reference>
<dbReference type="InterPro" id="IPR012332">
    <property type="entry name" value="Autotransporter_pectin_lyase_C"/>
</dbReference>
<gene>
    <name evidence="2" type="ORF">B11C_40209</name>
</gene>
<protein>
    <recommendedName>
        <fullName evidence="1">Periplasmic copper-binding protein NosD beta helix domain-containing protein</fullName>
    </recommendedName>
</protein>
<dbReference type="InterPro" id="IPR007742">
    <property type="entry name" value="NosD_dom"/>
</dbReference>
<proteinExistence type="predicted"/>
<sequence>MYVWNGTKTVNLTDTVIKFKGGGIGVYAWGVEKVGLTDTTIEGDETGTGLEMKGGVALLHETNIREVANGMTIDKGIVQMIRGEIEFKGGHGVSLTKGYAHLEDLTIDGKGAGGVGIKINEGLVGLYGTNLRDVGSGVSITQGAVKMVKGEIGFKGSYGVYLSKGGAGLEDLTIDGKGTGKVGIWISGKGTVLLERVKIENVQMGASVKGSGMLKMIGGEIRGDGSDRSTGLEIVHGMVQLVDVEVSGVTTGVTMAGGGILMMEGRTKITLADGDGGVGLKIMGGNAYLAGIVVKGEDWGRVRTTVRTTAMERTAIEVSQKGTLLLKEVDLKDIENGITVTEGAVKMEGGEIEFMGEYGVKMEDAYAFLNKVTITGPGSAEIGVGMEVVGKGTVKLEDVMIKEVATGISMIGDWMLNVSTGTIEFKKGYGIYLSKGYANLEGVKIIGSGSAETGMMVRDSAKVVLKGTSSLTNVYKGMTIINGSVWMTGGEIGFKGQHGVYLSEGYAFFNKVNITGSSSAETGVRMEMRGKGAALELIDVKISGVQKGIWVANKTVKNETDTINEKLVWKTKGTRLVWKTKGTQTLTGEMTITGGAITLEKSKGFGFGIQMEGLKKAHVTELNITGAGLTETGAGVVISNSEMVTINDVTIQKVATGITMMGDGKLNVIGGTISQVEKGIAIAGGTLWVKGKATATLTGTRIMGDESEKSTGVEVSDGTMILNKVTVGKVNKGMSITNGAVKMEGGAITFHGDHGIYLYEGTAVLKKVMMTYQGSKHDADFINVAGREASVAAIKVMITGNNKGQGLHVTEGGHVTLNHSHLTQVQNAMTVNNASVWMGNGAINFVGQYAIKMNGGKVLLNNVQMNYKGSSNTTDFIKVEGREAVIKTIDVTINANNSGKGAHVTKGGHAILIRTSLNDVDKGITIENAELTMISTSMSFKGQHGVSLNFGKAILNKVNMKYTGNTNTADFIKADGKGADIKANRIIIKGPGDKGRGIHVTNSAKITLLRSEFTHVAEGIYIDSGTVNVESSTITVNGKNSYGISLFGSHKPASQVRLKGSRKAAQNLDVSEISKREGIGFVSLTQTILKATNSTAIHGKGAKSFIALKNSDISGNLLLEAKNGSSVMLAANTSSLTGGSHVDHESDALFYLTNKSKWVLTNRKNQNSQNLSSSISDVILKDSAIIFERQTSGNYQTLYIGTGQDNIYLAQGDAQLHINTQLDKSLDPDKTDRVLIHGNVLGTTKIHIHATSGNDNKDDNNQSISIVQVSGTAKQDSFKLNYGYITLNNSPYQYHLVAYGPDSNVGKANPEQRLVGGEGDFWDFRLESKYIDPHPRHPGKVPSKPAIVPQVPTYLLLPNSSCFLSVSCF</sequence>
<dbReference type="Gene3D" id="2.160.20.20">
    <property type="match status" value="2"/>
</dbReference>
<dbReference type="SMART" id="SM00710">
    <property type="entry name" value="PbH1"/>
    <property type="match status" value="13"/>
</dbReference>
<feature type="domain" description="Periplasmic copper-binding protein NosD beta helix" evidence="1">
    <location>
        <begin position="591"/>
        <end position="760"/>
    </location>
</feature>
<dbReference type="InterPro" id="IPR006626">
    <property type="entry name" value="PbH1"/>
</dbReference>